<gene>
    <name evidence="3" type="ORF">SAMN05421639_104705</name>
</gene>
<dbReference type="GO" id="GO:0009103">
    <property type="term" value="P:lipopolysaccharide biosynthetic process"/>
    <property type="evidence" value="ECO:0007669"/>
    <property type="project" value="TreeGrafter"/>
</dbReference>
<keyword evidence="4" id="KW-1185">Reference proteome</keyword>
<sequence>MKSLTIMTQKILIDAERLKYPKSGIANVCVSLIKGLDEKTSDFEYTFYGPKKNIPQTKKKFNIIDWRFWQKKISINTQSFVLIHTAHQLSKYFHTVKNGQKKVVTLHDLNFLHDGSSEQKVKKMTKVVQKNIGNADAVVCISEFVKNDFLKNRHLFTLKNNLKTEVIYNGLIFPETAEFKPETSYSFMGKKYILNIGVLFPKKNQEALLDLISQNDRDLVLVTSSAKSAYKEKFLEKVKTLGLEARVHILENIDNSEKYFLLQHCESYCHPSLAEGFGIPPVEAMYFGKPVFLSTLTSLPEIGGDLAFYFDDFTAEHMQHVYASGMQAYGARAEEYAARLKERALKFGYREMADAYENLYTDLLN</sequence>
<dbReference type="CDD" id="cd03809">
    <property type="entry name" value="GT4_MtfB-like"/>
    <property type="match status" value="1"/>
</dbReference>
<dbReference type="GO" id="GO:0016757">
    <property type="term" value="F:glycosyltransferase activity"/>
    <property type="evidence" value="ECO:0007669"/>
    <property type="project" value="InterPro"/>
</dbReference>
<accession>A0A1N7IXI3</accession>
<dbReference type="Pfam" id="PF00534">
    <property type="entry name" value="Glycos_transf_1"/>
    <property type="match status" value="1"/>
</dbReference>
<evidence type="ECO:0000256" key="1">
    <source>
        <dbReference type="ARBA" id="ARBA00022679"/>
    </source>
</evidence>
<dbReference type="PANTHER" id="PTHR46401">
    <property type="entry name" value="GLYCOSYLTRANSFERASE WBBK-RELATED"/>
    <property type="match status" value="1"/>
</dbReference>
<organism evidence="3 4">
    <name type="scientific">Chryseobacterium shigense</name>
    <dbReference type="NCBI Taxonomy" id="297244"/>
    <lineage>
        <taxon>Bacteria</taxon>
        <taxon>Pseudomonadati</taxon>
        <taxon>Bacteroidota</taxon>
        <taxon>Flavobacteriia</taxon>
        <taxon>Flavobacteriales</taxon>
        <taxon>Weeksellaceae</taxon>
        <taxon>Chryseobacterium group</taxon>
        <taxon>Chryseobacterium</taxon>
    </lineage>
</organism>
<dbReference type="InterPro" id="IPR001296">
    <property type="entry name" value="Glyco_trans_1"/>
</dbReference>
<dbReference type="Proteomes" id="UP000186373">
    <property type="component" value="Unassembled WGS sequence"/>
</dbReference>
<dbReference type="Gene3D" id="3.40.50.2000">
    <property type="entry name" value="Glycogen Phosphorylase B"/>
    <property type="match status" value="2"/>
</dbReference>
<name>A0A1N7IXI3_9FLAO</name>
<dbReference type="SUPFAM" id="SSF53756">
    <property type="entry name" value="UDP-Glycosyltransferase/glycogen phosphorylase"/>
    <property type="match status" value="1"/>
</dbReference>
<dbReference type="PANTHER" id="PTHR46401:SF2">
    <property type="entry name" value="GLYCOSYLTRANSFERASE WBBK-RELATED"/>
    <property type="match status" value="1"/>
</dbReference>
<evidence type="ECO:0000313" key="4">
    <source>
        <dbReference type="Proteomes" id="UP000186373"/>
    </source>
</evidence>
<protein>
    <submittedName>
        <fullName evidence="3">Glycosyltransferase involved in cell wall bisynthesis</fullName>
    </submittedName>
</protein>
<evidence type="ECO:0000313" key="3">
    <source>
        <dbReference type="EMBL" id="SIS41707.1"/>
    </source>
</evidence>
<reference evidence="4" key="1">
    <citation type="submission" date="2017-01" db="EMBL/GenBank/DDBJ databases">
        <authorList>
            <person name="Varghese N."/>
            <person name="Submissions S."/>
        </authorList>
    </citation>
    <scope>NUCLEOTIDE SEQUENCE [LARGE SCALE GENOMIC DNA]</scope>
    <source>
        <strain evidence="4">DSM 17126</strain>
    </source>
</reference>
<evidence type="ECO:0000259" key="2">
    <source>
        <dbReference type="Pfam" id="PF00534"/>
    </source>
</evidence>
<keyword evidence="1 3" id="KW-0808">Transferase</keyword>
<feature type="domain" description="Glycosyl transferase family 1" evidence="2">
    <location>
        <begin position="186"/>
        <end position="307"/>
    </location>
</feature>
<dbReference type="EMBL" id="FTNY01000004">
    <property type="protein sequence ID" value="SIS41707.1"/>
    <property type="molecule type" value="Genomic_DNA"/>
</dbReference>
<proteinExistence type="predicted"/>
<dbReference type="AlphaFoldDB" id="A0A1N7IXI3"/>